<dbReference type="RefSeq" id="WP_208842724.1">
    <property type="nucleotide sequence ID" value="NZ_CP072133.1"/>
</dbReference>
<feature type="region of interest" description="Disordered" evidence="1">
    <location>
        <begin position="439"/>
        <end position="514"/>
    </location>
</feature>
<feature type="compositionally biased region" description="Basic and acidic residues" evidence="1">
    <location>
        <begin position="452"/>
        <end position="485"/>
    </location>
</feature>
<accession>A0A975DFV9</accession>
<dbReference type="EMBL" id="CP072133">
    <property type="protein sequence ID" value="QTH71083.1"/>
    <property type="molecule type" value="Genomic_DNA"/>
</dbReference>
<evidence type="ECO:0000313" key="2">
    <source>
        <dbReference type="EMBL" id="QTH71083.1"/>
    </source>
</evidence>
<evidence type="ECO:0000313" key="3">
    <source>
        <dbReference type="Proteomes" id="UP000664904"/>
    </source>
</evidence>
<organism evidence="2 3">
    <name type="scientific">Pseudoalteromonas xiamenensis</name>
    <dbReference type="NCBI Taxonomy" id="882626"/>
    <lineage>
        <taxon>Bacteria</taxon>
        <taxon>Pseudomonadati</taxon>
        <taxon>Pseudomonadota</taxon>
        <taxon>Gammaproteobacteria</taxon>
        <taxon>Alteromonadales</taxon>
        <taxon>Pseudoalteromonadaceae</taxon>
        <taxon>Pseudoalteromonas</taxon>
    </lineage>
</organism>
<protein>
    <submittedName>
        <fullName evidence="2">Uncharacterized protein</fullName>
    </submittedName>
</protein>
<name>A0A975DFV9_9GAMM</name>
<dbReference type="AlphaFoldDB" id="A0A975DFV9"/>
<sequence length="514" mass="56828">MNKVPISSQPTVQTLDVGTLSNLPKNTQQIAELDSQFQARHIAVNDSSLQMEVLMEGRWQTLRLTLDDPKPKPFQLAQGTVQVAPDGKTLTITTTPQTHIINDPKVLIRLYNMLFTDSEILPKQTTVNLTNTSISFPKLGLEFNVDKQTMALLRTEPKLYAVVEQSKAELSFKIVNGYSDPLMHLSMSLKHLARQIPDKFPELYVQAARTSLDVKATPLPGGKVLSLPLSTPEQFAPTGKWSKAIVKPFAETVSLIRPQQSFDAVLKHSLKQQIPQFDQTLQKEIQNQTTLLSLSDPKRISQEELKAAIGTAIQKWIKTPFMQLKDSFSVKPGQVNAEKGISPTDQVTSSSTPKPSVWLQTPVMAASANRPTFSASAVGDLFNAIRQVTTLTVNNGSRADVAIPTQINTFVENNNVKVEKSLNSTSEKVASINIPLAETAQKEKSSTSNKARLHEHPMAKIETKISEERKQANEADSSIKLKEQTQIRSSAQLWHPPLKFDTKSMPQATQVSSP</sequence>
<evidence type="ECO:0000256" key="1">
    <source>
        <dbReference type="SAM" id="MobiDB-lite"/>
    </source>
</evidence>
<keyword evidence="3" id="KW-1185">Reference proteome</keyword>
<dbReference type="KEGG" id="pxi:J5O05_14705"/>
<dbReference type="Proteomes" id="UP000664904">
    <property type="component" value="Chromosome"/>
</dbReference>
<proteinExistence type="predicted"/>
<gene>
    <name evidence="2" type="ORF">J5O05_14705</name>
</gene>
<reference evidence="2" key="1">
    <citation type="submission" date="2021-03" db="EMBL/GenBank/DDBJ databases">
        <title>Complete Genome of Pseudoalteromonas xiamenensis STKMTI.2, a new potential marine bacterium producing anti-Vibrio compounds.</title>
        <authorList>
            <person name="Handayani D.P."/>
            <person name="Isnansetyo A."/>
            <person name="Istiqomah I."/>
            <person name="Jumina J."/>
        </authorList>
    </citation>
    <scope>NUCLEOTIDE SEQUENCE</scope>
    <source>
        <strain evidence="2">STKMTI.2</strain>
    </source>
</reference>
<feature type="compositionally biased region" description="Polar residues" evidence="1">
    <location>
        <begin position="504"/>
        <end position="514"/>
    </location>
</feature>